<evidence type="ECO:0000256" key="2">
    <source>
        <dbReference type="SAM" id="Phobius"/>
    </source>
</evidence>
<feature type="region of interest" description="Disordered" evidence="1">
    <location>
        <begin position="80"/>
        <end position="100"/>
    </location>
</feature>
<keyword evidence="2" id="KW-0472">Membrane</keyword>
<feature type="region of interest" description="Disordered" evidence="1">
    <location>
        <begin position="251"/>
        <end position="276"/>
    </location>
</feature>
<sequence length="276" mass="32214">MCEKYMLIAMKLFALFTFALAIDKGNITLFVLGLIIIGIYCYLVLPEEKRQNTLVAVKAMKRKWFKNETEIKEHPTLPELPTIKEAQTSDSNVPEGSASFTQQHDDEYNMLVAMKRKSFKNKTEIKEHPTLPLPTIKEAQTSDSNVPDGSASFIQQHDDEYNMLVDEWNWQLKLSTILELNSLPLPHVERATKFDNYILKVSEELRQLHAKLQEESREQLPFSRELADLHSTELREIQPKYMKLYEREIEEMELDDTEPEDMELDDTELEAMELDE</sequence>
<keyword evidence="2" id="KW-1133">Transmembrane helix</keyword>
<dbReference type="EMBL" id="JAFNEN010000089">
    <property type="protein sequence ID" value="KAG8195409.1"/>
    <property type="molecule type" value="Genomic_DNA"/>
</dbReference>
<feature type="transmembrane region" description="Helical" evidence="2">
    <location>
        <begin position="28"/>
        <end position="45"/>
    </location>
</feature>
<keyword evidence="2" id="KW-0812">Transmembrane</keyword>
<protein>
    <recommendedName>
        <fullName evidence="5">Transmembrane protein</fullName>
    </recommendedName>
</protein>
<dbReference type="AlphaFoldDB" id="A0AAV6VFB7"/>
<comment type="caution">
    <text evidence="3">The sequence shown here is derived from an EMBL/GenBank/DDBJ whole genome shotgun (WGS) entry which is preliminary data.</text>
</comment>
<proteinExistence type="predicted"/>
<reference evidence="3 4" key="1">
    <citation type="journal article" date="2022" name="Nat. Ecol. Evol.">
        <title>A masculinizing supergene underlies an exaggerated male reproductive morph in a spider.</title>
        <authorList>
            <person name="Hendrickx F."/>
            <person name="De Corte Z."/>
            <person name="Sonet G."/>
            <person name="Van Belleghem S.M."/>
            <person name="Kostlbacher S."/>
            <person name="Vangestel C."/>
        </authorList>
    </citation>
    <scope>NUCLEOTIDE SEQUENCE [LARGE SCALE GENOMIC DNA]</scope>
    <source>
        <strain evidence="3">W744_W776</strain>
    </source>
</reference>
<evidence type="ECO:0000256" key="1">
    <source>
        <dbReference type="SAM" id="MobiDB-lite"/>
    </source>
</evidence>
<evidence type="ECO:0000313" key="3">
    <source>
        <dbReference type="EMBL" id="KAG8195409.1"/>
    </source>
</evidence>
<accession>A0AAV6VFB7</accession>
<feature type="transmembrane region" description="Helical" evidence="2">
    <location>
        <begin position="5"/>
        <end position="22"/>
    </location>
</feature>
<feature type="compositionally biased region" description="Polar residues" evidence="1">
    <location>
        <begin position="85"/>
        <end position="100"/>
    </location>
</feature>
<name>A0AAV6VFB7_9ARAC</name>
<gene>
    <name evidence="3" type="ORF">JTE90_001421</name>
</gene>
<keyword evidence="4" id="KW-1185">Reference proteome</keyword>
<evidence type="ECO:0000313" key="4">
    <source>
        <dbReference type="Proteomes" id="UP000827092"/>
    </source>
</evidence>
<evidence type="ECO:0008006" key="5">
    <source>
        <dbReference type="Google" id="ProtNLM"/>
    </source>
</evidence>
<dbReference type="Proteomes" id="UP000827092">
    <property type="component" value="Unassembled WGS sequence"/>
</dbReference>
<organism evidence="3 4">
    <name type="scientific">Oedothorax gibbosus</name>
    <dbReference type="NCBI Taxonomy" id="931172"/>
    <lineage>
        <taxon>Eukaryota</taxon>
        <taxon>Metazoa</taxon>
        <taxon>Ecdysozoa</taxon>
        <taxon>Arthropoda</taxon>
        <taxon>Chelicerata</taxon>
        <taxon>Arachnida</taxon>
        <taxon>Araneae</taxon>
        <taxon>Araneomorphae</taxon>
        <taxon>Entelegynae</taxon>
        <taxon>Araneoidea</taxon>
        <taxon>Linyphiidae</taxon>
        <taxon>Erigoninae</taxon>
        <taxon>Oedothorax</taxon>
    </lineage>
</organism>